<sequence length="182" mass="20498">MNQVLFTVFLASMACCASSLPTFCKNQSDHVATCLKDAGLEKFYNFTSAGIIPKTKDLRFFCDKKKIYATGVDCMQKTVNTCSPNIPIIFSGYDYGLRIITGICNDPKVNVHCYLYVNTKNGEMRSCISRSIVDYSGTERADCAIVTESRRCVEEVIRPCDEHTAHFAGRMIDPEVERFCRH</sequence>
<protein>
    <submittedName>
        <fullName evidence="3">Uncharacterized protein LOC101847863 isoform X1</fullName>
    </submittedName>
</protein>
<evidence type="ECO:0000256" key="1">
    <source>
        <dbReference type="SAM" id="SignalP"/>
    </source>
</evidence>
<keyword evidence="1" id="KW-0732">Signal</keyword>
<reference evidence="3" key="1">
    <citation type="submission" date="2025-08" db="UniProtKB">
        <authorList>
            <consortium name="RefSeq"/>
        </authorList>
    </citation>
    <scope>IDENTIFICATION</scope>
</reference>
<dbReference type="RefSeq" id="XP_005094156.1">
    <property type="nucleotide sequence ID" value="XM_005094099.3"/>
</dbReference>
<proteinExistence type="predicted"/>
<name>A0ABM0JI50_APLCA</name>
<gene>
    <name evidence="3" type="primary">LOC101847863</name>
</gene>
<feature type="signal peptide" evidence="1">
    <location>
        <begin position="1"/>
        <end position="19"/>
    </location>
</feature>
<feature type="chain" id="PRO_5047199571" evidence="1">
    <location>
        <begin position="20"/>
        <end position="182"/>
    </location>
</feature>
<evidence type="ECO:0000313" key="2">
    <source>
        <dbReference type="Proteomes" id="UP000694888"/>
    </source>
</evidence>
<dbReference type="Proteomes" id="UP000694888">
    <property type="component" value="Unplaced"/>
</dbReference>
<dbReference type="GeneID" id="101847863"/>
<evidence type="ECO:0000313" key="3">
    <source>
        <dbReference type="RefSeq" id="XP_005094156.1"/>
    </source>
</evidence>
<organism evidence="2 3">
    <name type="scientific">Aplysia californica</name>
    <name type="common">California sea hare</name>
    <dbReference type="NCBI Taxonomy" id="6500"/>
    <lineage>
        <taxon>Eukaryota</taxon>
        <taxon>Metazoa</taxon>
        <taxon>Spiralia</taxon>
        <taxon>Lophotrochozoa</taxon>
        <taxon>Mollusca</taxon>
        <taxon>Gastropoda</taxon>
        <taxon>Heterobranchia</taxon>
        <taxon>Euthyneura</taxon>
        <taxon>Tectipleura</taxon>
        <taxon>Aplysiida</taxon>
        <taxon>Aplysioidea</taxon>
        <taxon>Aplysiidae</taxon>
        <taxon>Aplysia</taxon>
    </lineage>
</organism>
<keyword evidence="2" id="KW-1185">Reference proteome</keyword>
<accession>A0ABM0JI50</accession>